<evidence type="ECO:0000259" key="3">
    <source>
        <dbReference type="Pfam" id="PF07687"/>
    </source>
</evidence>
<reference evidence="4 5" key="1">
    <citation type="submission" date="2024-03" db="EMBL/GenBank/DDBJ databases">
        <title>Complete Genome Sequence and Annotation of Ignatzschineria larvae DSM 13226.</title>
        <authorList>
            <person name="Cantrell E."/>
            <person name="Burcham Z.M."/>
        </authorList>
    </citation>
    <scope>NUCLEOTIDE SEQUENCE [LARGE SCALE GENOMIC DNA]</scope>
    <source>
        <strain evidence="4 5">DSM 13226</strain>
    </source>
</reference>
<dbReference type="Gene3D" id="3.40.630.10">
    <property type="entry name" value="Zn peptidases"/>
    <property type="match status" value="1"/>
</dbReference>
<organism evidence="4 5">
    <name type="scientific">Ignatzschineria larvae DSM 13226</name>
    <dbReference type="NCBI Taxonomy" id="1111732"/>
    <lineage>
        <taxon>Bacteria</taxon>
        <taxon>Pseudomonadati</taxon>
        <taxon>Pseudomonadota</taxon>
        <taxon>Gammaproteobacteria</taxon>
        <taxon>Cardiobacteriales</taxon>
        <taxon>Ignatzschineriaceae</taxon>
        <taxon>Ignatzschineria</taxon>
    </lineage>
</organism>
<name>A0ABZ3BZ32_9GAMM</name>
<keyword evidence="2" id="KW-0378">Hydrolase</keyword>
<dbReference type="PANTHER" id="PTHR32494">
    <property type="entry name" value="ALLANTOATE DEIMINASE-RELATED"/>
    <property type="match status" value="1"/>
</dbReference>
<accession>A0ABZ3BZ32</accession>
<comment type="similarity">
    <text evidence="1">Belongs to the peptidase M20 family.</text>
</comment>
<dbReference type="CDD" id="cd03884">
    <property type="entry name" value="M20_bAS"/>
    <property type="match status" value="1"/>
</dbReference>
<dbReference type="PANTHER" id="PTHR32494:SF5">
    <property type="entry name" value="ALLANTOATE AMIDOHYDROLASE"/>
    <property type="match status" value="1"/>
</dbReference>
<dbReference type="PIRSF" id="PIRSF001235">
    <property type="entry name" value="Amidase_carbamoylase"/>
    <property type="match status" value="1"/>
</dbReference>
<dbReference type="Pfam" id="PF07687">
    <property type="entry name" value="M20_dimer"/>
    <property type="match status" value="1"/>
</dbReference>
<dbReference type="Proteomes" id="UP001449178">
    <property type="component" value="Chromosome"/>
</dbReference>
<dbReference type="Pfam" id="PF01546">
    <property type="entry name" value="Peptidase_M20"/>
    <property type="match status" value="1"/>
</dbReference>
<feature type="domain" description="Peptidase M20 dimerisation" evidence="3">
    <location>
        <begin position="216"/>
        <end position="322"/>
    </location>
</feature>
<evidence type="ECO:0000256" key="2">
    <source>
        <dbReference type="ARBA" id="ARBA00022801"/>
    </source>
</evidence>
<gene>
    <name evidence="4" type="ORF">WMO13_09620</name>
</gene>
<proteinExistence type="inferred from homology"/>
<dbReference type="InterPro" id="IPR011650">
    <property type="entry name" value="Peptidase_M20_dimer"/>
</dbReference>
<dbReference type="Gene3D" id="3.30.70.360">
    <property type="match status" value="1"/>
</dbReference>
<dbReference type="SUPFAM" id="SSF53187">
    <property type="entry name" value="Zn-dependent exopeptidases"/>
    <property type="match status" value="1"/>
</dbReference>
<evidence type="ECO:0000256" key="1">
    <source>
        <dbReference type="ARBA" id="ARBA00006153"/>
    </source>
</evidence>
<dbReference type="InterPro" id="IPR010158">
    <property type="entry name" value="Amidase_Cbmase"/>
</dbReference>
<dbReference type="NCBIfam" id="TIGR01879">
    <property type="entry name" value="hydantase"/>
    <property type="match status" value="1"/>
</dbReference>
<keyword evidence="5" id="KW-1185">Reference proteome</keyword>
<dbReference type="RefSeq" id="WP_026879557.1">
    <property type="nucleotide sequence ID" value="NZ_CP150637.1"/>
</dbReference>
<evidence type="ECO:0000313" key="4">
    <source>
        <dbReference type="EMBL" id="WZW87612.1"/>
    </source>
</evidence>
<dbReference type="EMBL" id="CP150637">
    <property type="protein sequence ID" value="WZW87612.1"/>
    <property type="molecule type" value="Genomic_DNA"/>
</dbReference>
<protein>
    <submittedName>
        <fullName evidence="4">M20 family metallo-hydrolase</fullName>
    </submittedName>
</protein>
<dbReference type="InterPro" id="IPR036264">
    <property type="entry name" value="Bact_exopeptidase_dim_dom"/>
</dbReference>
<dbReference type="SUPFAM" id="SSF55031">
    <property type="entry name" value="Bacterial exopeptidase dimerisation domain"/>
    <property type="match status" value="1"/>
</dbReference>
<sequence length="421" mass="46271">MYECIFLPSSLQQQALKDIESLKAITEPDKPFTRRAFTEKYQEGRAYLIAQLKQLGLKPFIDNAGNLRARLQGETETTIYIGSHSDTVPNGGILDGILGVIAGLTILRYFVEKKITPNCSIELIDFLAEETSDWGISCIGSRGLSGQLSAEHLALKHPKTGEILADAIQRVGGDPDQLLKTPSANLDNYFLELHIEQGPVLEKTHKKIGLVTHIVGIERLKIQFKGISNHAGTTPMNMRQDTLVAAAKTIVAIHEITNQLSIEASMQEESFVATCGMIENHPNAMNVVPGSTTLMVDTRSTKPQFFTHFKTQLQAYLEQLHFPYHWEITTDTSPVLMDTSLLALSETIAQSANIPYLKMASGAGHDAAFMASIAKTAMLFIPSIAGISHNPKEASHEKDILCGIELLLQLTIKLALNEKKL</sequence>
<evidence type="ECO:0000313" key="5">
    <source>
        <dbReference type="Proteomes" id="UP001449178"/>
    </source>
</evidence>
<dbReference type="InterPro" id="IPR002933">
    <property type="entry name" value="Peptidase_M20"/>
</dbReference>